<evidence type="ECO:0000313" key="20">
    <source>
        <dbReference type="Proteomes" id="UP000297647"/>
    </source>
</evidence>
<evidence type="ECO:0000313" key="19">
    <source>
        <dbReference type="EMBL" id="TFV93686.1"/>
    </source>
</evidence>
<dbReference type="Gene3D" id="1.10.287.40">
    <property type="entry name" value="Serine-tRNA synthetase, tRNA binding domain"/>
    <property type="match status" value="1"/>
</dbReference>
<keyword evidence="5" id="KW-0963">Cytoplasm</keyword>
<evidence type="ECO:0000256" key="4">
    <source>
        <dbReference type="ARBA" id="ARBA00012840"/>
    </source>
</evidence>
<dbReference type="PANTHER" id="PTHR43697:SF1">
    <property type="entry name" value="SERINE--TRNA LIGASE"/>
    <property type="match status" value="1"/>
</dbReference>
<dbReference type="Pfam" id="PF02403">
    <property type="entry name" value="Seryl_tRNA_N"/>
    <property type="match status" value="1"/>
</dbReference>
<dbReference type="InterPro" id="IPR002317">
    <property type="entry name" value="Ser-tRNA-ligase_type_1"/>
</dbReference>
<dbReference type="AlphaFoldDB" id="A0A4Y9QRH5"/>
<sequence>MLLVNHIRDQFDVVLAGLQKRNFPDALAVLNQVLALDDQRKTTQTQRDQLQAESNSISKEIGMLMKSGKREEAEQIKARTAQLKQEIKDLDDQNSKAEEELKALLYTIPNIPHSSVASGKSAEDNEVVLEHGVIPNLGEDKLPHWELIKKYDIIDFDLGVKITGAGFPVYKGKGARLQRALINFFLDEALKAGFLEVQPPILVNEDSGYGTGQLPDKEGQMYHATADNLYLIPTAEVPITNLYRDVILSEEDLPIRNVGYTPCFRREAGSWGAHVRGLNRLHQFDKVEIVQITHPDKSYQALEEMISYVQGLLQKLELPYRVLRLCGGDMGFTSALTYDMEVFSAAQERWLEVSSVSNFETYQTNRLKLRFRGEDKKTQLAHSLNGSALALPRIVAAILENNHGPDGIQMPKVLHPYLGFDKI</sequence>
<comment type="catalytic activity">
    <reaction evidence="12">
        <text>tRNA(Sec) + L-serine + ATP = L-seryl-tRNA(Sec) + AMP + diphosphate + H(+)</text>
        <dbReference type="Rhea" id="RHEA:42580"/>
        <dbReference type="Rhea" id="RHEA-COMP:9742"/>
        <dbReference type="Rhea" id="RHEA-COMP:10128"/>
        <dbReference type="ChEBI" id="CHEBI:15378"/>
        <dbReference type="ChEBI" id="CHEBI:30616"/>
        <dbReference type="ChEBI" id="CHEBI:33019"/>
        <dbReference type="ChEBI" id="CHEBI:33384"/>
        <dbReference type="ChEBI" id="CHEBI:78442"/>
        <dbReference type="ChEBI" id="CHEBI:78533"/>
        <dbReference type="ChEBI" id="CHEBI:456215"/>
        <dbReference type="EC" id="6.1.1.11"/>
    </reaction>
</comment>
<dbReference type="GO" id="GO:0006434">
    <property type="term" value="P:seryl-tRNA aminoacylation"/>
    <property type="evidence" value="ECO:0007669"/>
    <property type="project" value="UniProtKB-UniRule"/>
</dbReference>
<comment type="similarity">
    <text evidence="3">Belongs to the class-II aminoacyl-tRNA synthetase family. Type-1 seryl-tRNA synthetase subfamily.</text>
</comment>
<evidence type="ECO:0000256" key="17">
    <source>
        <dbReference type="SAM" id="Coils"/>
    </source>
</evidence>
<comment type="catalytic activity">
    <reaction evidence="13">
        <text>tRNA(Ser) + L-serine + ATP = L-seryl-tRNA(Ser) + AMP + diphosphate + H(+)</text>
        <dbReference type="Rhea" id="RHEA:12292"/>
        <dbReference type="Rhea" id="RHEA-COMP:9669"/>
        <dbReference type="Rhea" id="RHEA-COMP:9703"/>
        <dbReference type="ChEBI" id="CHEBI:15378"/>
        <dbReference type="ChEBI" id="CHEBI:30616"/>
        <dbReference type="ChEBI" id="CHEBI:33019"/>
        <dbReference type="ChEBI" id="CHEBI:33384"/>
        <dbReference type="ChEBI" id="CHEBI:78442"/>
        <dbReference type="ChEBI" id="CHEBI:78533"/>
        <dbReference type="ChEBI" id="CHEBI:456215"/>
        <dbReference type="EC" id="6.1.1.11"/>
    </reaction>
</comment>
<accession>A0A4Y9QRH5</accession>
<dbReference type="InterPro" id="IPR010978">
    <property type="entry name" value="tRNA-bd_arm"/>
</dbReference>
<evidence type="ECO:0000256" key="13">
    <source>
        <dbReference type="ARBA" id="ARBA00048823"/>
    </source>
</evidence>
<feature type="binding site" evidence="15">
    <location>
        <position position="265"/>
    </location>
    <ligand>
        <name>L-serine</name>
        <dbReference type="ChEBI" id="CHEBI:33384"/>
    </ligand>
</feature>
<dbReference type="SUPFAM" id="SSF46589">
    <property type="entry name" value="tRNA-binding arm"/>
    <property type="match status" value="1"/>
</dbReference>
<feature type="binding site" evidence="16">
    <location>
        <begin position="352"/>
        <end position="355"/>
    </location>
    <ligand>
        <name>ATP</name>
        <dbReference type="ChEBI" id="CHEBI:30616"/>
    </ligand>
</feature>
<keyword evidence="10" id="KW-0030">Aminoacyl-tRNA synthetase</keyword>
<dbReference type="RefSeq" id="WP_135076329.1">
    <property type="nucleotide sequence ID" value="NZ_SPSB01000004.1"/>
</dbReference>
<dbReference type="InterPro" id="IPR015866">
    <property type="entry name" value="Ser-tRNA-synth_1_N"/>
</dbReference>
<keyword evidence="17" id="KW-0175">Coiled coil</keyword>
<evidence type="ECO:0000256" key="2">
    <source>
        <dbReference type="ARBA" id="ARBA00005045"/>
    </source>
</evidence>
<keyword evidence="8 16" id="KW-0067">ATP-binding</keyword>
<keyword evidence="20" id="KW-1185">Reference proteome</keyword>
<evidence type="ECO:0000256" key="1">
    <source>
        <dbReference type="ARBA" id="ARBA00004496"/>
    </source>
</evidence>
<evidence type="ECO:0000256" key="15">
    <source>
        <dbReference type="PIRSR" id="PIRSR001529-1"/>
    </source>
</evidence>
<evidence type="ECO:0000256" key="7">
    <source>
        <dbReference type="ARBA" id="ARBA00022741"/>
    </source>
</evidence>
<dbReference type="InterPro" id="IPR006195">
    <property type="entry name" value="aa-tRNA-synth_II"/>
</dbReference>
<dbReference type="PRINTS" id="PR00981">
    <property type="entry name" value="TRNASYNTHSER"/>
</dbReference>
<dbReference type="GO" id="GO:0005524">
    <property type="term" value="F:ATP binding"/>
    <property type="evidence" value="ECO:0007669"/>
    <property type="project" value="UniProtKB-KW"/>
</dbReference>
<dbReference type="PANTHER" id="PTHR43697">
    <property type="entry name" value="SERYL-TRNA SYNTHETASE"/>
    <property type="match status" value="1"/>
</dbReference>
<dbReference type="InterPro" id="IPR042103">
    <property type="entry name" value="SerRS_1_N_sf"/>
</dbReference>
<evidence type="ECO:0000256" key="11">
    <source>
        <dbReference type="ARBA" id="ARBA00039158"/>
    </source>
</evidence>
<evidence type="ECO:0000256" key="14">
    <source>
        <dbReference type="NCBIfam" id="TIGR00414"/>
    </source>
</evidence>
<dbReference type="Proteomes" id="UP000297647">
    <property type="component" value="Unassembled WGS sequence"/>
</dbReference>
<dbReference type="Gene3D" id="3.30.930.10">
    <property type="entry name" value="Bira Bifunctional Protein, Domain 2"/>
    <property type="match status" value="1"/>
</dbReference>
<evidence type="ECO:0000256" key="8">
    <source>
        <dbReference type="ARBA" id="ARBA00022840"/>
    </source>
</evidence>
<dbReference type="PIRSF" id="PIRSF001529">
    <property type="entry name" value="Ser-tRNA-synth_IIa"/>
    <property type="match status" value="1"/>
</dbReference>
<reference evidence="19 20" key="1">
    <citation type="submission" date="2019-03" db="EMBL/GenBank/DDBJ databases">
        <title>Algoriphagus sp. nov, a new strain isolated from root system soil of mangrove plant Kandelia.</title>
        <authorList>
            <person name="Yin Q."/>
            <person name="Wang K."/>
            <person name="Song Z."/>
        </authorList>
    </citation>
    <scope>NUCLEOTIDE SEQUENCE [LARGE SCALE GENOMIC DNA]</scope>
    <source>
        <strain evidence="19 20">XY-J91</strain>
    </source>
</reference>
<feature type="domain" description="Aminoacyl-transfer RNA synthetases class-II family profile" evidence="18">
    <location>
        <begin position="176"/>
        <end position="416"/>
    </location>
</feature>
<proteinExistence type="inferred from homology"/>
<dbReference type="OrthoDB" id="9804647at2"/>
<gene>
    <name evidence="19" type="primary">serS</name>
    <name evidence="19" type="ORF">E4S40_15700</name>
</gene>
<evidence type="ECO:0000256" key="9">
    <source>
        <dbReference type="ARBA" id="ARBA00022917"/>
    </source>
</evidence>
<dbReference type="SUPFAM" id="SSF55681">
    <property type="entry name" value="Class II aaRS and biotin synthetases"/>
    <property type="match status" value="1"/>
</dbReference>
<evidence type="ECO:0000256" key="3">
    <source>
        <dbReference type="ARBA" id="ARBA00010728"/>
    </source>
</evidence>
<dbReference type="Pfam" id="PF00587">
    <property type="entry name" value="tRNA-synt_2b"/>
    <property type="match status" value="1"/>
</dbReference>
<evidence type="ECO:0000256" key="16">
    <source>
        <dbReference type="PIRSR" id="PIRSR001529-2"/>
    </source>
</evidence>
<feature type="binding site" evidence="15">
    <location>
        <position position="234"/>
    </location>
    <ligand>
        <name>L-serine</name>
        <dbReference type="ChEBI" id="CHEBI:33384"/>
    </ligand>
</feature>
<keyword evidence="9" id="KW-0648">Protein biosynthesis</keyword>
<dbReference type="EC" id="6.1.1.11" evidence="4 14"/>
<comment type="caution">
    <text evidence="19">The sequence shown here is derived from an EMBL/GenBank/DDBJ whole genome shotgun (WGS) entry which is preliminary data.</text>
</comment>
<evidence type="ECO:0000256" key="6">
    <source>
        <dbReference type="ARBA" id="ARBA00022598"/>
    </source>
</evidence>
<feature type="binding site" evidence="15">
    <location>
        <position position="288"/>
    </location>
    <ligand>
        <name>L-serine</name>
        <dbReference type="ChEBI" id="CHEBI:33384"/>
    </ligand>
</feature>
<name>A0A4Y9QRH5_9BACT</name>
<dbReference type="NCBIfam" id="TIGR00414">
    <property type="entry name" value="serS"/>
    <property type="match status" value="1"/>
</dbReference>
<dbReference type="PROSITE" id="PS50862">
    <property type="entry name" value="AA_TRNA_LIGASE_II"/>
    <property type="match status" value="1"/>
</dbReference>
<keyword evidence="7" id="KW-0547">Nucleotide-binding</keyword>
<comment type="pathway">
    <text evidence="2">Aminoacyl-tRNA biosynthesis; selenocysteinyl-tRNA(Sec) biosynthesis; L-seryl-tRNA(Sec) from L-serine and tRNA(Sec): step 1/1.</text>
</comment>
<evidence type="ECO:0000256" key="5">
    <source>
        <dbReference type="ARBA" id="ARBA00022490"/>
    </source>
</evidence>
<organism evidence="19 20">
    <name type="scientific">Algoriphagus kandeliae</name>
    <dbReference type="NCBI Taxonomy" id="2562278"/>
    <lineage>
        <taxon>Bacteria</taxon>
        <taxon>Pseudomonadati</taxon>
        <taxon>Bacteroidota</taxon>
        <taxon>Cytophagia</taxon>
        <taxon>Cytophagales</taxon>
        <taxon>Cyclobacteriaceae</taxon>
        <taxon>Algoriphagus</taxon>
    </lineage>
</organism>
<dbReference type="GO" id="GO:0004828">
    <property type="term" value="F:serine-tRNA ligase activity"/>
    <property type="evidence" value="ECO:0007669"/>
    <property type="project" value="UniProtKB-UniRule"/>
</dbReference>
<feature type="binding site" evidence="16">
    <location>
        <begin position="265"/>
        <end position="267"/>
    </location>
    <ligand>
        <name>ATP</name>
        <dbReference type="ChEBI" id="CHEBI:30616"/>
    </ligand>
</feature>
<keyword evidence="6 19" id="KW-0436">Ligase</keyword>
<protein>
    <recommendedName>
        <fullName evidence="11 14">Serine--tRNA ligase</fullName>
        <ecNumber evidence="4 14">6.1.1.11</ecNumber>
    </recommendedName>
</protein>
<feature type="coiled-coil region" evidence="17">
    <location>
        <begin position="33"/>
        <end position="107"/>
    </location>
</feature>
<evidence type="ECO:0000259" key="18">
    <source>
        <dbReference type="PROSITE" id="PS50862"/>
    </source>
</evidence>
<comment type="subcellular location">
    <subcellularLocation>
        <location evidence="1">Cytoplasm</location>
    </subcellularLocation>
</comment>
<feature type="binding site" evidence="15">
    <location>
        <position position="385"/>
    </location>
    <ligand>
        <name>L-serine</name>
        <dbReference type="ChEBI" id="CHEBI:33384"/>
    </ligand>
</feature>
<evidence type="ECO:0000256" key="12">
    <source>
        <dbReference type="ARBA" id="ARBA00047929"/>
    </source>
</evidence>
<dbReference type="InterPro" id="IPR002314">
    <property type="entry name" value="aa-tRNA-synt_IIb"/>
</dbReference>
<dbReference type="GO" id="GO:0005737">
    <property type="term" value="C:cytoplasm"/>
    <property type="evidence" value="ECO:0007669"/>
    <property type="project" value="UniProtKB-SubCell"/>
</dbReference>
<dbReference type="InterPro" id="IPR045864">
    <property type="entry name" value="aa-tRNA-synth_II/BPL/LPL"/>
</dbReference>
<evidence type="ECO:0000256" key="10">
    <source>
        <dbReference type="ARBA" id="ARBA00023146"/>
    </source>
</evidence>
<dbReference type="EMBL" id="SPSB01000004">
    <property type="protein sequence ID" value="TFV93686.1"/>
    <property type="molecule type" value="Genomic_DNA"/>
</dbReference>